<dbReference type="EMBL" id="RDQH01000336">
    <property type="protein sequence ID" value="RXH85656.1"/>
    <property type="molecule type" value="Genomic_DNA"/>
</dbReference>
<dbReference type="Pfam" id="PF06886">
    <property type="entry name" value="TPX2"/>
    <property type="match status" value="1"/>
</dbReference>
<dbReference type="GO" id="GO:0008017">
    <property type="term" value="F:microtubule binding"/>
    <property type="evidence" value="ECO:0007669"/>
    <property type="project" value="InterPro"/>
</dbReference>
<dbReference type="InterPro" id="IPR027329">
    <property type="entry name" value="TPX2_C"/>
</dbReference>
<keyword evidence="9" id="KW-1185">Reference proteome</keyword>
<protein>
    <recommendedName>
        <fullName evidence="7">TPX2 C-terminal domain-containing protein</fullName>
    </recommendedName>
</protein>
<dbReference type="AlphaFoldDB" id="A0A498IQP6"/>
<comment type="similarity">
    <text evidence="2">Belongs to the TPX2 family.</text>
</comment>
<evidence type="ECO:0000256" key="5">
    <source>
        <dbReference type="ARBA" id="ARBA00023212"/>
    </source>
</evidence>
<accession>A0A498IQP6</accession>
<reference evidence="8 9" key="1">
    <citation type="submission" date="2018-10" db="EMBL/GenBank/DDBJ databases">
        <title>A high-quality apple genome assembly.</title>
        <authorList>
            <person name="Hu J."/>
        </authorList>
    </citation>
    <scope>NUCLEOTIDE SEQUENCE [LARGE SCALE GENOMIC DNA]</scope>
    <source>
        <strain evidence="9">cv. HFTH1</strain>
        <tissue evidence="8">Young leaf</tissue>
    </source>
</reference>
<feature type="compositionally biased region" description="Basic and acidic residues" evidence="6">
    <location>
        <begin position="1"/>
        <end position="13"/>
    </location>
</feature>
<comment type="subcellular location">
    <subcellularLocation>
        <location evidence="1">Cytoplasm</location>
        <location evidence="1">Cytoskeleton</location>
    </subcellularLocation>
</comment>
<evidence type="ECO:0000256" key="1">
    <source>
        <dbReference type="ARBA" id="ARBA00004245"/>
    </source>
</evidence>
<dbReference type="PANTHER" id="PTHR31358:SF29">
    <property type="entry name" value="PROTEIN WVD2-LIKE 5-RELATED"/>
    <property type="match status" value="1"/>
</dbReference>
<evidence type="ECO:0000256" key="3">
    <source>
        <dbReference type="ARBA" id="ARBA00022490"/>
    </source>
</evidence>
<organism evidence="8 9">
    <name type="scientific">Malus domestica</name>
    <name type="common">Apple</name>
    <name type="synonym">Pyrus malus</name>
    <dbReference type="NCBI Taxonomy" id="3750"/>
    <lineage>
        <taxon>Eukaryota</taxon>
        <taxon>Viridiplantae</taxon>
        <taxon>Streptophyta</taxon>
        <taxon>Embryophyta</taxon>
        <taxon>Tracheophyta</taxon>
        <taxon>Spermatophyta</taxon>
        <taxon>Magnoliopsida</taxon>
        <taxon>eudicotyledons</taxon>
        <taxon>Gunneridae</taxon>
        <taxon>Pentapetalae</taxon>
        <taxon>rosids</taxon>
        <taxon>fabids</taxon>
        <taxon>Rosales</taxon>
        <taxon>Rosaceae</taxon>
        <taxon>Amygdaloideae</taxon>
        <taxon>Maleae</taxon>
        <taxon>Malus</taxon>
    </lineage>
</organism>
<feature type="region of interest" description="Disordered" evidence="6">
    <location>
        <begin position="1"/>
        <end position="38"/>
    </location>
</feature>
<evidence type="ECO:0000259" key="7">
    <source>
        <dbReference type="Pfam" id="PF06886"/>
    </source>
</evidence>
<evidence type="ECO:0000313" key="9">
    <source>
        <dbReference type="Proteomes" id="UP000290289"/>
    </source>
</evidence>
<evidence type="ECO:0000256" key="4">
    <source>
        <dbReference type="ARBA" id="ARBA00022701"/>
    </source>
</evidence>
<feature type="domain" description="TPX2 C-terminal" evidence="7">
    <location>
        <begin position="34"/>
        <end position="74"/>
    </location>
</feature>
<keyword evidence="3" id="KW-0963">Cytoplasm</keyword>
<gene>
    <name evidence="8" type="ORF">DVH24_009477</name>
</gene>
<keyword evidence="4" id="KW-0493">Microtubule</keyword>
<evidence type="ECO:0000256" key="2">
    <source>
        <dbReference type="ARBA" id="ARBA00005885"/>
    </source>
</evidence>
<comment type="caution">
    <text evidence="8">The sequence shown here is derived from an EMBL/GenBank/DDBJ whole genome shotgun (WGS) entry which is preliminary data.</text>
</comment>
<dbReference type="STRING" id="3750.A0A498IQP6"/>
<dbReference type="InterPro" id="IPR044833">
    <property type="entry name" value="WDL5/6"/>
</dbReference>
<dbReference type="PANTHER" id="PTHR31358">
    <property type="entry name" value="PROTEIN WVD2-LIKE 4"/>
    <property type="match status" value="1"/>
</dbReference>
<evidence type="ECO:0000313" key="8">
    <source>
        <dbReference type="EMBL" id="RXH85656.1"/>
    </source>
</evidence>
<sequence>MKEKKEKEKDQTTRVHNMVTRSKTGEPGTSGKLEREADVQTETLEAEIRMLRKKLTFKETPMSCFYQEPPPPKVELNKLEKLLDGDFGICVCKRMEYFIPKASPFTQIRVEYIVLKVQLSLYTIIFKCDLSPIMGGEEPLLQSWSARKKLPGSFSSLAVDPKCSCDLNQMQTVHVPLTLNCHMAFNIYTLLLAGVYPLEHFIKTLHNPARKRDESQQFDLLLRYTVFLDRLLHIAKNTFHIDVTKVNDLKEQHNNVNNQLVCQAESHHDRHNEEDKKDDLRMHGMQWKRL</sequence>
<proteinExistence type="inferred from homology"/>
<name>A0A498IQP6_MALDO</name>
<dbReference type="Proteomes" id="UP000290289">
    <property type="component" value="Chromosome 10"/>
</dbReference>
<evidence type="ECO:0000256" key="6">
    <source>
        <dbReference type="SAM" id="MobiDB-lite"/>
    </source>
</evidence>
<dbReference type="GO" id="GO:0005874">
    <property type="term" value="C:microtubule"/>
    <property type="evidence" value="ECO:0007669"/>
    <property type="project" value="UniProtKB-KW"/>
</dbReference>
<keyword evidence="5" id="KW-0206">Cytoskeleton</keyword>